<reference evidence="2 3" key="1">
    <citation type="journal article" date="2018" name="Nat. Ecol. Evol.">
        <title>Pezizomycetes genomes reveal the molecular basis of ectomycorrhizal truffle lifestyle.</title>
        <authorList>
            <person name="Murat C."/>
            <person name="Payen T."/>
            <person name="Noel B."/>
            <person name="Kuo A."/>
            <person name="Morin E."/>
            <person name="Chen J."/>
            <person name="Kohler A."/>
            <person name="Krizsan K."/>
            <person name="Balestrini R."/>
            <person name="Da Silva C."/>
            <person name="Montanini B."/>
            <person name="Hainaut M."/>
            <person name="Levati E."/>
            <person name="Barry K.W."/>
            <person name="Belfiori B."/>
            <person name="Cichocki N."/>
            <person name="Clum A."/>
            <person name="Dockter R.B."/>
            <person name="Fauchery L."/>
            <person name="Guy J."/>
            <person name="Iotti M."/>
            <person name="Le Tacon F."/>
            <person name="Lindquist E.A."/>
            <person name="Lipzen A."/>
            <person name="Malagnac F."/>
            <person name="Mello A."/>
            <person name="Molinier V."/>
            <person name="Miyauchi S."/>
            <person name="Poulain J."/>
            <person name="Riccioni C."/>
            <person name="Rubini A."/>
            <person name="Sitrit Y."/>
            <person name="Splivallo R."/>
            <person name="Traeger S."/>
            <person name="Wang M."/>
            <person name="Zifcakova L."/>
            <person name="Wipf D."/>
            <person name="Zambonelli A."/>
            <person name="Paolocci F."/>
            <person name="Nowrousian M."/>
            <person name="Ottonello S."/>
            <person name="Baldrian P."/>
            <person name="Spatafora J.W."/>
            <person name="Henrissat B."/>
            <person name="Nagy L.G."/>
            <person name="Aury J.M."/>
            <person name="Wincker P."/>
            <person name="Grigoriev I.V."/>
            <person name="Bonfante P."/>
            <person name="Martin F.M."/>
        </authorList>
    </citation>
    <scope>NUCLEOTIDE SEQUENCE [LARGE SCALE GENOMIC DNA]</scope>
    <source>
        <strain evidence="2 3">ATCC MYA-4762</strain>
    </source>
</reference>
<feature type="compositionally biased region" description="Polar residues" evidence="1">
    <location>
        <begin position="94"/>
        <end position="109"/>
    </location>
</feature>
<accession>A0A3N4LYZ1</accession>
<evidence type="ECO:0000313" key="3">
    <source>
        <dbReference type="Proteomes" id="UP000267821"/>
    </source>
</evidence>
<feature type="region of interest" description="Disordered" evidence="1">
    <location>
        <begin position="198"/>
        <end position="219"/>
    </location>
</feature>
<keyword evidence="3" id="KW-1185">Reference proteome</keyword>
<gene>
    <name evidence="2" type="ORF">L211DRAFT_712267</name>
</gene>
<evidence type="ECO:0000256" key="1">
    <source>
        <dbReference type="SAM" id="MobiDB-lite"/>
    </source>
</evidence>
<dbReference type="Proteomes" id="UP000267821">
    <property type="component" value="Unassembled WGS sequence"/>
</dbReference>
<evidence type="ECO:0000313" key="2">
    <source>
        <dbReference type="EMBL" id="RPB26352.1"/>
    </source>
</evidence>
<dbReference type="InParanoid" id="A0A3N4LYZ1"/>
<dbReference type="EMBL" id="ML121535">
    <property type="protein sequence ID" value="RPB26352.1"/>
    <property type="molecule type" value="Genomic_DNA"/>
</dbReference>
<feature type="region of interest" description="Disordered" evidence="1">
    <location>
        <begin position="66"/>
        <end position="109"/>
    </location>
</feature>
<proteinExistence type="predicted"/>
<name>A0A3N4LYZ1_9PEZI</name>
<dbReference type="OrthoDB" id="10473719at2759"/>
<protein>
    <submittedName>
        <fullName evidence="2">Uncharacterized protein</fullName>
    </submittedName>
</protein>
<sequence>MSTTGGLVIDTQLSEEPPVEEGLKSVSSSDGRISTRSLSVRISAIVKLDRLLGSFSRGTKRIGRTFSTRSRQSIITSPTSTPPSPVTPLPMTPDKSSNPATPVTPSSSHAWLASPEVERAAFFMYLGQLKAQISVLNTAVERLEQHLGKVTSGLAVLGGMGRAEIRARLVLVQRGLIADSELEDAVVREWLRDLDREVAEGEEEEGDSNAGGDSGGGGSAWEERVQWEKQVFLDSVMAGFEWVGGRLRKVEDGVKAAEVKLVKLVERRVVEEVLFPRLDWGGIVIGQGGEELGGKTPSVTVMECRGDMERLGIRIEALRNRYLMGASSGGFERSRG</sequence>
<organism evidence="2 3">
    <name type="scientific">Terfezia boudieri ATCC MYA-4762</name>
    <dbReference type="NCBI Taxonomy" id="1051890"/>
    <lineage>
        <taxon>Eukaryota</taxon>
        <taxon>Fungi</taxon>
        <taxon>Dikarya</taxon>
        <taxon>Ascomycota</taxon>
        <taxon>Pezizomycotina</taxon>
        <taxon>Pezizomycetes</taxon>
        <taxon>Pezizales</taxon>
        <taxon>Pezizaceae</taxon>
        <taxon>Terfezia</taxon>
    </lineage>
</organism>
<dbReference type="AlphaFoldDB" id="A0A3N4LYZ1"/>
<feature type="region of interest" description="Disordered" evidence="1">
    <location>
        <begin position="1"/>
        <end position="30"/>
    </location>
</feature>
<feature type="compositionally biased region" description="Low complexity" evidence="1">
    <location>
        <begin position="66"/>
        <end position="79"/>
    </location>
</feature>
<feature type="compositionally biased region" description="Pro residues" evidence="1">
    <location>
        <begin position="80"/>
        <end position="91"/>
    </location>
</feature>